<dbReference type="PANTHER" id="PTHR30069:SF28">
    <property type="entry name" value="TONB-DEPENDENT RECEPTOR YNCD-RELATED"/>
    <property type="match status" value="1"/>
</dbReference>
<evidence type="ECO:0000259" key="11">
    <source>
        <dbReference type="Pfam" id="PF00593"/>
    </source>
</evidence>
<keyword evidence="7 8" id="KW-0998">Cell outer membrane</keyword>
<dbReference type="RefSeq" id="WP_039607333.1">
    <property type="nucleotide sequence ID" value="NZ_FMUP01000009.1"/>
</dbReference>
<dbReference type="PROSITE" id="PS52016">
    <property type="entry name" value="TONB_DEPENDENT_REC_3"/>
    <property type="match status" value="1"/>
</dbReference>
<dbReference type="InterPro" id="IPR012910">
    <property type="entry name" value="Plug_dom"/>
</dbReference>
<dbReference type="Pfam" id="PF07715">
    <property type="entry name" value="Plug"/>
    <property type="match status" value="1"/>
</dbReference>
<comment type="similarity">
    <text evidence="8 9">Belongs to the TonB-dependent receptor family.</text>
</comment>
<protein>
    <submittedName>
        <fullName evidence="13">TonB-dependent receptor</fullName>
    </submittedName>
</protein>
<dbReference type="EMBL" id="JTAK01000011">
    <property type="protein sequence ID" value="KHO63516.1"/>
    <property type="molecule type" value="Genomic_DNA"/>
</dbReference>
<keyword evidence="6 8" id="KW-0472">Membrane</keyword>
<reference evidence="13 14" key="1">
    <citation type="submission" date="2014-11" db="EMBL/GenBank/DDBJ databases">
        <title>Genome sequence of Pseudomonas tuomuerensis JCM 14085.</title>
        <authorList>
            <person name="Shin S.-K."/>
            <person name="Yi H."/>
        </authorList>
    </citation>
    <scope>NUCLEOTIDE SEQUENCE [LARGE SCALE GENOMIC DNA]</scope>
    <source>
        <strain evidence="13 14">JCM 14085</strain>
    </source>
</reference>
<dbReference type="PANTHER" id="PTHR30069">
    <property type="entry name" value="TONB-DEPENDENT OUTER MEMBRANE RECEPTOR"/>
    <property type="match status" value="1"/>
</dbReference>
<keyword evidence="13" id="KW-0675">Receptor</keyword>
<evidence type="ECO:0000313" key="14">
    <source>
        <dbReference type="Proteomes" id="UP000030980"/>
    </source>
</evidence>
<accession>A0A0B3BR30</accession>
<name>A0A0B3BR30_9PSED</name>
<evidence type="ECO:0000256" key="10">
    <source>
        <dbReference type="SAM" id="SignalP"/>
    </source>
</evidence>
<keyword evidence="14" id="KW-1185">Reference proteome</keyword>
<keyword evidence="10" id="KW-0732">Signal</keyword>
<evidence type="ECO:0000313" key="13">
    <source>
        <dbReference type="EMBL" id="KHO63516.1"/>
    </source>
</evidence>
<dbReference type="InterPro" id="IPR039426">
    <property type="entry name" value="TonB-dep_rcpt-like"/>
</dbReference>
<evidence type="ECO:0000256" key="1">
    <source>
        <dbReference type="ARBA" id="ARBA00004571"/>
    </source>
</evidence>
<organism evidence="13 14">
    <name type="scientific">Pseudomonas flexibilis</name>
    <dbReference type="NCBI Taxonomy" id="706570"/>
    <lineage>
        <taxon>Bacteria</taxon>
        <taxon>Pseudomonadati</taxon>
        <taxon>Pseudomonadota</taxon>
        <taxon>Gammaproteobacteria</taxon>
        <taxon>Pseudomonadales</taxon>
        <taxon>Pseudomonadaceae</taxon>
        <taxon>Pseudomonas</taxon>
    </lineage>
</organism>
<dbReference type="GO" id="GO:0015344">
    <property type="term" value="F:siderophore uptake transmembrane transporter activity"/>
    <property type="evidence" value="ECO:0007669"/>
    <property type="project" value="TreeGrafter"/>
</dbReference>
<dbReference type="AlphaFoldDB" id="A0A0B3BR30"/>
<dbReference type="Proteomes" id="UP000030980">
    <property type="component" value="Unassembled WGS sequence"/>
</dbReference>
<feature type="domain" description="TonB-dependent receptor-like beta-barrel" evidence="11">
    <location>
        <begin position="229"/>
        <end position="653"/>
    </location>
</feature>
<keyword evidence="3 8" id="KW-1134">Transmembrane beta strand</keyword>
<keyword evidence="4 8" id="KW-0812">Transmembrane</keyword>
<comment type="caution">
    <text evidence="13">The sequence shown here is derived from an EMBL/GenBank/DDBJ whole genome shotgun (WGS) entry which is preliminary data.</text>
</comment>
<evidence type="ECO:0000256" key="6">
    <source>
        <dbReference type="ARBA" id="ARBA00023136"/>
    </source>
</evidence>
<dbReference type="STRING" id="706570.PT85_17175"/>
<dbReference type="GO" id="GO:0009279">
    <property type="term" value="C:cell outer membrane"/>
    <property type="evidence" value="ECO:0007669"/>
    <property type="project" value="UniProtKB-SubCell"/>
</dbReference>
<evidence type="ECO:0000259" key="12">
    <source>
        <dbReference type="Pfam" id="PF07715"/>
    </source>
</evidence>
<evidence type="ECO:0000256" key="4">
    <source>
        <dbReference type="ARBA" id="ARBA00022692"/>
    </source>
</evidence>
<evidence type="ECO:0000256" key="5">
    <source>
        <dbReference type="ARBA" id="ARBA00023077"/>
    </source>
</evidence>
<dbReference type="Gene3D" id="2.170.130.10">
    <property type="entry name" value="TonB-dependent receptor, plug domain"/>
    <property type="match status" value="1"/>
</dbReference>
<dbReference type="Gene3D" id="2.40.170.20">
    <property type="entry name" value="TonB-dependent receptor, beta-barrel domain"/>
    <property type="match status" value="1"/>
</dbReference>
<evidence type="ECO:0000256" key="8">
    <source>
        <dbReference type="PROSITE-ProRule" id="PRU01360"/>
    </source>
</evidence>
<dbReference type="OrthoDB" id="9760620at2"/>
<feature type="chain" id="PRO_5002081010" evidence="10">
    <location>
        <begin position="20"/>
        <end position="693"/>
    </location>
</feature>
<dbReference type="GO" id="GO:0044718">
    <property type="term" value="P:siderophore transmembrane transport"/>
    <property type="evidence" value="ECO:0007669"/>
    <property type="project" value="TreeGrafter"/>
</dbReference>
<evidence type="ECO:0000256" key="7">
    <source>
        <dbReference type="ARBA" id="ARBA00023237"/>
    </source>
</evidence>
<evidence type="ECO:0000256" key="2">
    <source>
        <dbReference type="ARBA" id="ARBA00022448"/>
    </source>
</evidence>
<dbReference type="InterPro" id="IPR000531">
    <property type="entry name" value="Beta-barrel_TonB"/>
</dbReference>
<dbReference type="InterPro" id="IPR036942">
    <property type="entry name" value="Beta-barrel_TonB_sf"/>
</dbReference>
<feature type="domain" description="TonB-dependent receptor plug" evidence="12">
    <location>
        <begin position="39"/>
        <end position="147"/>
    </location>
</feature>
<feature type="signal peptide" evidence="10">
    <location>
        <begin position="1"/>
        <end position="19"/>
    </location>
</feature>
<proteinExistence type="inferred from homology"/>
<dbReference type="InterPro" id="IPR037066">
    <property type="entry name" value="Plug_dom_sf"/>
</dbReference>
<comment type="subcellular location">
    <subcellularLocation>
        <location evidence="1 8">Cell outer membrane</location>
        <topology evidence="1 8">Multi-pass membrane protein</topology>
    </subcellularLocation>
</comment>
<gene>
    <name evidence="13" type="ORF">PT85_17175</name>
</gene>
<keyword evidence="2 8" id="KW-0813">Transport</keyword>
<dbReference type="Pfam" id="PF00593">
    <property type="entry name" value="TonB_dep_Rec_b-barrel"/>
    <property type="match status" value="1"/>
</dbReference>
<dbReference type="SUPFAM" id="SSF56935">
    <property type="entry name" value="Porins"/>
    <property type="match status" value="1"/>
</dbReference>
<evidence type="ECO:0000256" key="9">
    <source>
        <dbReference type="RuleBase" id="RU003357"/>
    </source>
</evidence>
<dbReference type="CDD" id="cd01347">
    <property type="entry name" value="ligand_gated_channel"/>
    <property type="match status" value="1"/>
</dbReference>
<evidence type="ECO:0000256" key="3">
    <source>
        <dbReference type="ARBA" id="ARBA00022452"/>
    </source>
</evidence>
<sequence>MPRAASAVLLVLTSSPALAAVEVAPMVISGTRFEAPVDTQPFSVERIDLGDARQGHPGIDLSEALQGVPGLSVQQRHNLAQEPQLSIRGFGARSAFGIRGVKLLSDGIPASIPDGQGQASSFDLDTLDHIEVLRGPFASVYGSNSGGVIQLFSRDGTGDPRLLAGSTFGRWGTRRHHVGVESGTDWGGLVFNQSSLDLDGFRHHSSARVDKRFAKLTVTPADRRLALIYSDLQQDDTQDPQGLDWAAYRRDPRSNSANTLLYNTRKSVDQQQVGINYQQDLWTAQWQTTLYGGKRRVVQFLSIPRVVQQASATQAGGVVDFERDYYGLHSRWIQPWLVGPGELILTGGLDYDVSVDDRQGYENFVGDLLGVRGTLRRDERDEIRSLAPYLQLAWHGEQLNVQVGLRHNEVAFEVDDHYVVAGNGDDSGAVTYRELTPSVGAGYALPFGLTAYAGWSKGFETPTLGELAYSGEDGRFGFGLRPATSEQHELGLRAALPGHGRLQAAWFNIRTDNELVVAAASGGRTAYQNAAQTRRRGFEIGLEQPLGDYLQARLAYTWLDARYSKRFSSQGQVIASDNRLPGIAEHSFSATLAWQPRDDVELGLEAAARSAMEVHDLNRDRAAPGYALFSSYVQFEQRHRAWILRETLRIDNLAGREYIGSVIIGDGNARYYEPGAGRTWYAGLSLEYRFGED</sequence>
<keyword evidence="5 9" id="KW-0798">TonB box</keyword>